<gene>
    <name evidence="8" type="ORF">DK847_19915</name>
</gene>
<dbReference type="EMBL" id="QKVK01000016">
    <property type="protein sequence ID" value="PZF75120.1"/>
    <property type="molecule type" value="Genomic_DNA"/>
</dbReference>
<dbReference type="SUPFAM" id="SSF56925">
    <property type="entry name" value="OMPA-like"/>
    <property type="match status" value="1"/>
</dbReference>
<evidence type="ECO:0000256" key="5">
    <source>
        <dbReference type="ARBA" id="ARBA00038306"/>
    </source>
</evidence>
<dbReference type="PANTHER" id="PTHR34001:SF3">
    <property type="entry name" value="BLL7405 PROTEIN"/>
    <property type="match status" value="1"/>
</dbReference>
<evidence type="ECO:0000313" key="8">
    <source>
        <dbReference type="EMBL" id="PZF75120.1"/>
    </source>
</evidence>
<accession>A0A2W2ARK9</accession>
<dbReference type="RefSeq" id="WP_111200301.1">
    <property type="nucleotide sequence ID" value="NZ_QKVK01000016.1"/>
</dbReference>
<evidence type="ECO:0000259" key="7">
    <source>
        <dbReference type="Pfam" id="PF13505"/>
    </source>
</evidence>
<evidence type="ECO:0000256" key="4">
    <source>
        <dbReference type="ARBA" id="ARBA00023237"/>
    </source>
</evidence>
<dbReference type="InterPro" id="IPR051692">
    <property type="entry name" value="OMP-like"/>
</dbReference>
<keyword evidence="4" id="KW-0998">Cell outer membrane</keyword>
<feature type="signal peptide" evidence="6">
    <location>
        <begin position="1"/>
        <end position="23"/>
    </location>
</feature>
<feature type="domain" description="Outer membrane protein beta-barrel" evidence="7">
    <location>
        <begin position="11"/>
        <end position="241"/>
    </location>
</feature>
<dbReference type="AlphaFoldDB" id="A0A2W2ARK9"/>
<evidence type="ECO:0000313" key="9">
    <source>
        <dbReference type="Proteomes" id="UP000248795"/>
    </source>
</evidence>
<evidence type="ECO:0000256" key="2">
    <source>
        <dbReference type="ARBA" id="ARBA00022729"/>
    </source>
</evidence>
<evidence type="ECO:0000256" key="6">
    <source>
        <dbReference type="SAM" id="SignalP"/>
    </source>
</evidence>
<dbReference type="InterPro" id="IPR011250">
    <property type="entry name" value="OMP/PagP_B-barrel"/>
</dbReference>
<dbReference type="Pfam" id="PF13505">
    <property type="entry name" value="OMP_b-brl"/>
    <property type="match status" value="1"/>
</dbReference>
<dbReference type="PANTHER" id="PTHR34001">
    <property type="entry name" value="BLL7405 PROTEIN"/>
    <property type="match status" value="1"/>
</dbReference>
<sequence>MRKYLLAGSALVAALSIATAANAADMTAPATYDWTGFYLGANAGVAWSNASIDQNTYIDGVRVPALSNSLDGNNTAFTAGGILGYNYQMDQIVLGAEADFNYLGFSNDRRRNIDDGVYATTNFEADWYGTIRARLGFAVDNLLIYGTGGAAYGNMNADGKLVVGDAVWKGSTDDTRWGWTLGAGAEYGIDNWSLGVEYLYVDLGSDNYKSNTIDLDPGLANFKGDVDYAFSTVRATVKYRFQ</sequence>
<name>A0A2W2ARK9_9HYPH</name>
<comment type="subcellular location">
    <subcellularLocation>
        <location evidence="1">Cell outer membrane</location>
    </subcellularLocation>
</comment>
<dbReference type="GO" id="GO:0009279">
    <property type="term" value="C:cell outer membrane"/>
    <property type="evidence" value="ECO:0007669"/>
    <property type="project" value="UniProtKB-SubCell"/>
</dbReference>
<keyword evidence="3" id="KW-0472">Membrane</keyword>
<proteinExistence type="inferred from homology"/>
<reference evidence="9" key="1">
    <citation type="submission" date="2018-06" db="EMBL/GenBank/DDBJ databases">
        <title>Aestuariibacter litoralis strain KCTC 52945T.</title>
        <authorList>
            <person name="Li X."/>
            <person name="Salam N."/>
            <person name="Li J.-L."/>
            <person name="Chen Y.-M."/>
            <person name="Yang Z.-W."/>
            <person name="Zhang L.-Y."/>
            <person name="Han M.-X."/>
            <person name="Xiao M."/>
            <person name="Li W.-J."/>
        </authorList>
    </citation>
    <scope>NUCLEOTIDE SEQUENCE [LARGE SCALE GENOMIC DNA]</scope>
    <source>
        <strain evidence="9">KCTC 52945</strain>
    </source>
</reference>
<feature type="chain" id="PRO_5016043449" evidence="6">
    <location>
        <begin position="24"/>
        <end position="242"/>
    </location>
</feature>
<organism evidence="8 9">
    <name type="scientific">Aestuariivirga litoralis</name>
    <dbReference type="NCBI Taxonomy" id="2650924"/>
    <lineage>
        <taxon>Bacteria</taxon>
        <taxon>Pseudomonadati</taxon>
        <taxon>Pseudomonadota</taxon>
        <taxon>Alphaproteobacteria</taxon>
        <taxon>Hyphomicrobiales</taxon>
        <taxon>Aestuariivirgaceae</taxon>
        <taxon>Aestuariivirga</taxon>
    </lineage>
</organism>
<evidence type="ECO:0000256" key="3">
    <source>
        <dbReference type="ARBA" id="ARBA00023136"/>
    </source>
</evidence>
<dbReference type="Proteomes" id="UP000248795">
    <property type="component" value="Unassembled WGS sequence"/>
</dbReference>
<protein>
    <submittedName>
        <fullName evidence="8">Porin family protein</fullName>
    </submittedName>
</protein>
<evidence type="ECO:0000256" key="1">
    <source>
        <dbReference type="ARBA" id="ARBA00004442"/>
    </source>
</evidence>
<dbReference type="Gene3D" id="2.40.160.20">
    <property type="match status" value="1"/>
</dbReference>
<comment type="caution">
    <text evidence="8">The sequence shown here is derived from an EMBL/GenBank/DDBJ whole genome shotgun (WGS) entry which is preliminary data.</text>
</comment>
<keyword evidence="9" id="KW-1185">Reference proteome</keyword>
<keyword evidence="2 6" id="KW-0732">Signal</keyword>
<dbReference type="InterPro" id="IPR027385">
    <property type="entry name" value="Beta-barrel_OMP"/>
</dbReference>
<comment type="similarity">
    <text evidence="5">Belongs to the Omp25/RopB family.</text>
</comment>